<dbReference type="HOGENOM" id="CLU_3143170_0_0_1"/>
<protein>
    <submittedName>
        <fullName evidence="1 2">Uncharacterized protein</fullName>
    </submittedName>
</protein>
<dbReference type="EMBL" id="GL385397">
    <property type="protein sequence ID" value="EJT75828.1"/>
    <property type="molecule type" value="Genomic_DNA"/>
</dbReference>
<gene>
    <name evidence="2" type="primary">20346215</name>
    <name evidence="1" type="ORF">GGTG_05757</name>
</gene>
<reference evidence="1" key="2">
    <citation type="submission" date="2010-07" db="EMBL/GenBank/DDBJ databases">
        <authorList>
            <consortium name="The Broad Institute Genome Sequencing Platform"/>
            <consortium name="Broad Institute Genome Sequencing Center for Infectious Disease"/>
            <person name="Ma L.-J."/>
            <person name="Dead R."/>
            <person name="Young S."/>
            <person name="Zeng Q."/>
            <person name="Koehrsen M."/>
            <person name="Alvarado L."/>
            <person name="Berlin A."/>
            <person name="Chapman S.B."/>
            <person name="Chen Z."/>
            <person name="Freedman E."/>
            <person name="Gellesch M."/>
            <person name="Goldberg J."/>
            <person name="Griggs A."/>
            <person name="Gujja S."/>
            <person name="Heilman E.R."/>
            <person name="Heiman D."/>
            <person name="Hepburn T."/>
            <person name="Howarth C."/>
            <person name="Jen D."/>
            <person name="Larson L."/>
            <person name="Mehta T."/>
            <person name="Neiman D."/>
            <person name="Pearson M."/>
            <person name="Roberts A."/>
            <person name="Saif S."/>
            <person name="Shea T."/>
            <person name="Shenoy N."/>
            <person name="Sisk P."/>
            <person name="Stolte C."/>
            <person name="Sykes S."/>
            <person name="Walk T."/>
            <person name="White J."/>
            <person name="Yandava C."/>
            <person name="Haas B."/>
            <person name="Nusbaum C."/>
            <person name="Birren B."/>
        </authorList>
    </citation>
    <scope>NUCLEOTIDE SEQUENCE</scope>
    <source>
        <strain evidence="1">R3-111a-1</strain>
    </source>
</reference>
<sequence length="49" mass="5272">MAIWKRKITVSDDTVTGAVHLTVKQSLVPNLLGRMAPDYTMVPNMSGAG</sequence>
<dbReference type="EnsemblFungi" id="EJT75828">
    <property type="protein sequence ID" value="EJT75828"/>
    <property type="gene ID" value="GGTG_05757"/>
</dbReference>
<dbReference type="VEuPathDB" id="FungiDB:GGTG_05757"/>
<dbReference type="AlphaFoldDB" id="J3NWU6"/>
<evidence type="ECO:0000313" key="1">
    <source>
        <dbReference type="EMBL" id="EJT75828.1"/>
    </source>
</evidence>
<reference evidence="2" key="4">
    <citation type="journal article" date="2015" name="G3 (Bethesda)">
        <title>Genome sequences of three phytopathogenic species of the Magnaporthaceae family of fungi.</title>
        <authorList>
            <person name="Okagaki L.H."/>
            <person name="Nunes C.C."/>
            <person name="Sailsbery J."/>
            <person name="Clay B."/>
            <person name="Brown D."/>
            <person name="John T."/>
            <person name="Oh Y."/>
            <person name="Young N."/>
            <person name="Fitzgerald M."/>
            <person name="Haas B.J."/>
            <person name="Zeng Q."/>
            <person name="Young S."/>
            <person name="Adiconis X."/>
            <person name="Fan L."/>
            <person name="Levin J.Z."/>
            <person name="Mitchell T.K."/>
            <person name="Okubara P.A."/>
            <person name="Farman M.L."/>
            <person name="Kohn L.M."/>
            <person name="Birren B."/>
            <person name="Ma L.-J."/>
            <person name="Dean R.A."/>
        </authorList>
    </citation>
    <scope>NUCLEOTIDE SEQUENCE</scope>
    <source>
        <strain evidence="2">R3-111a-1</strain>
    </source>
</reference>
<dbReference type="GeneID" id="20346215"/>
<dbReference type="RefSeq" id="XP_009221828.1">
    <property type="nucleotide sequence ID" value="XM_009223564.1"/>
</dbReference>
<accession>J3NWU6</accession>
<evidence type="ECO:0000313" key="2">
    <source>
        <dbReference type="EnsemblFungi" id="EJT75828"/>
    </source>
</evidence>
<keyword evidence="3" id="KW-1185">Reference proteome</keyword>
<reference evidence="2" key="5">
    <citation type="submission" date="2018-04" db="UniProtKB">
        <authorList>
            <consortium name="EnsemblFungi"/>
        </authorList>
    </citation>
    <scope>IDENTIFICATION</scope>
    <source>
        <strain evidence="2">R3-111a-1</strain>
    </source>
</reference>
<reference evidence="3" key="1">
    <citation type="submission" date="2010-07" db="EMBL/GenBank/DDBJ databases">
        <title>The genome sequence of Gaeumannomyces graminis var. tritici strain R3-111a-1.</title>
        <authorList>
            <consortium name="The Broad Institute Genome Sequencing Platform"/>
            <person name="Ma L.-J."/>
            <person name="Dead R."/>
            <person name="Young S."/>
            <person name="Zeng Q."/>
            <person name="Koehrsen M."/>
            <person name="Alvarado L."/>
            <person name="Berlin A."/>
            <person name="Chapman S.B."/>
            <person name="Chen Z."/>
            <person name="Freedman E."/>
            <person name="Gellesch M."/>
            <person name="Goldberg J."/>
            <person name="Griggs A."/>
            <person name="Gujja S."/>
            <person name="Heilman E.R."/>
            <person name="Heiman D."/>
            <person name="Hepburn T."/>
            <person name="Howarth C."/>
            <person name="Jen D."/>
            <person name="Larson L."/>
            <person name="Mehta T."/>
            <person name="Neiman D."/>
            <person name="Pearson M."/>
            <person name="Roberts A."/>
            <person name="Saif S."/>
            <person name="Shea T."/>
            <person name="Shenoy N."/>
            <person name="Sisk P."/>
            <person name="Stolte C."/>
            <person name="Sykes S."/>
            <person name="Walk T."/>
            <person name="White J."/>
            <person name="Yandava C."/>
            <person name="Haas B."/>
            <person name="Nusbaum C."/>
            <person name="Birren B."/>
        </authorList>
    </citation>
    <scope>NUCLEOTIDE SEQUENCE [LARGE SCALE GENOMIC DNA]</scope>
    <source>
        <strain evidence="3">R3-111a-1</strain>
    </source>
</reference>
<evidence type="ECO:0000313" key="3">
    <source>
        <dbReference type="Proteomes" id="UP000006039"/>
    </source>
</evidence>
<name>J3NWU6_GAET3</name>
<organism evidence="1">
    <name type="scientific">Gaeumannomyces tritici (strain R3-111a-1)</name>
    <name type="common">Wheat and barley take-all root rot fungus</name>
    <name type="synonym">Gaeumannomyces graminis var. tritici</name>
    <dbReference type="NCBI Taxonomy" id="644352"/>
    <lineage>
        <taxon>Eukaryota</taxon>
        <taxon>Fungi</taxon>
        <taxon>Dikarya</taxon>
        <taxon>Ascomycota</taxon>
        <taxon>Pezizomycotina</taxon>
        <taxon>Sordariomycetes</taxon>
        <taxon>Sordariomycetidae</taxon>
        <taxon>Magnaporthales</taxon>
        <taxon>Magnaporthaceae</taxon>
        <taxon>Gaeumannomyces</taxon>
    </lineage>
</organism>
<reference evidence="1" key="3">
    <citation type="submission" date="2010-09" db="EMBL/GenBank/DDBJ databases">
        <title>Annotation of Gaeumannomyces graminis var. tritici R3-111a-1.</title>
        <authorList>
            <consortium name="The Broad Institute Genome Sequencing Platform"/>
            <person name="Ma L.-J."/>
            <person name="Dead R."/>
            <person name="Young S.K."/>
            <person name="Zeng Q."/>
            <person name="Gargeya S."/>
            <person name="Fitzgerald M."/>
            <person name="Haas B."/>
            <person name="Abouelleil A."/>
            <person name="Alvarado L."/>
            <person name="Arachchi H.M."/>
            <person name="Berlin A."/>
            <person name="Brown A."/>
            <person name="Chapman S.B."/>
            <person name="Chen Z."/>
            <person name="Dunbar C."/>
            <person name="Freedman E."/>
            <person name="Gearin G."/>
            <person name="Gellesch M."/>
            <person name="Goldberg J."/>
            <person name="Griggs A."/>
            <person name="Gujja S."/>
            <person name="Heiman D."/>
            <person name="Howarth C."/>
            <person name="Larson L."/>
            <person name="Lui A."/>
            <person name="MacDonald P.J.P."/>
            <person name="Mehta T."/>
            <person name="Montmayeur A."/>
            <person name="Murphy C."/>
            <person name="Neiman D."/>
            <person name="Pearson M."/>
            <person name="Priest M."/>
            <person name="Roberts A."/>
            <person name="Saif S."/>
            <person name="Shea T."/>
            <person name="Shenoy N."/>
            <person name="Sisk P."/>
            <person name="Stolte C."/>
            <person name="Sykes S."/>
            <person name="Yandava C."/>
            <person name="Wortman J."/>
            <person name="Nusbaum C."/>
            <person name="Birren B."/>
        </authorList>
    </citation>
    <scope>NUCLEOTIDE SEQUENCE</scope>
    <source>
        <strain evidence="1">R3-111a-1</strain>
    </source>
</reference>
<proteinExistence type="predicted"/>
<dbReference type="Proteomes" id="UP000006039">
    <property type="component" value="Unassembled WGS sequence"/>
</dbReference>